<dbReference type="EMBL" id="CP009526">
    <property type="protein sequence ID" value="AKB51052.1"/>
    <property type="molecule type" value="Genomic_DNA"/>
</dbReference>
<reference evidence="1 2" key="1">
    <citation type="submission" date="2014-07" db="EMBL/GenBank/DDBJ databases">
        <title>Methanogenic archaea and the global carbon cycle.</title>
        <authorList>
            <person name="Henriksen J.R."/>
            <person name="Luke J."/>
            <person name="Reinhart S."/>
            <person name="Benedict M.N."/>
            <person name="Youngblut N.D."/>
            <person name="Metcalf M.E."/>
            <person name="Whitaker R.J."/>
            <person name="Metcalf W.W."/>
        </authorList>
    </citation>
    <scope>NUCLEOTIDE SEQUENCE [LARGE SCALE GENOMIC DNA]</scope>
    <source>
        <strain evidence="1 2">Wiesmoor</strain>
    </source>
</reference>
<evidence type="ECO:0000313" key="1">
    <source>
        <dbReference type="EMBL" id="AKB51052.1"/>
    </source>
</evidence>
<evidence type="ECO:0000313" key="2">
    <source>
        <dbReference type="Proteomes" id="UP000033038"/>
    </source>
</evidence>
<dbReference type="Proteomes" id="UP000033038">
    <property type="component" value="Chromosome"/>
</dbReference>
<accession>A0A0E3QJJ0</accession>
<gene>
    <name evidence="1" type="ORF">MSBRW_1799</name>
</gene>
<name>A0A0E3QJJ0_METBA</name>
<dbReference type="HOGENOM" id="CLU_2285019_0_0_2"/>
<dbReference type="AlphaFoldDB" id="A0A0E3QJJ0"/>
<protein>
    <submittedName>
        <fullName evidence="1">Uncharacterized protein</fullName>
    </submittedName>
</protein>
<proteinExistence type="predicted"/>
<organism evidence="1 2">
    <name type="scientific">Methanosarcina barkeri str. Wiesmoor</name>
    <dbReference type="NCBI Taxonomy" id="1434109"/>
    <lineage>
        <taxon>Archaea</taxon>
        <taxon>Methanobacteriati</taxon>
        <taxon>Methanobacteriota</taxon>
        <taxon>Stenosarchaea group</taxon>
        <taxon>Methanomicrobia</taxon>
        <taxon>Methanosarcinales</taxon>
        <taxon>Methanosarcinaceae</taxon>
        <taxon>Methanosarcina</taxon>
    </lineage>
</organism>
<sequence length="101" mass="11427">MDKSMAIGLIIFVLLLFIFLNADSCYSSLNGAHRCASLGSTHCYYTNALITTSCVLPLAKILKIKAFLFLLALDESDRKDLKLMLFLKRKVYRRIMYSPGI</sequence>
<dbReference type="PATRIC" id="fig|1434109.4.peg.2281"/>
<dbReference type="RefSeq" id="WP_048102942.1">
    <property type="nucleotide sequence ID" value="NZ_CP009526.1"/>
</dbReference>
<dbReference type="GeneID" id="24823290"/>
<dbReference type="KEGG" id="mbw:MSBRW_1799"/>